<name>A0A2N5N676_9BACL</name>
<sequence length="45" mass="5278">MFHGIESFSSHFVFIVRKRRMKYKQGLAAVQNTLTDGKTFRILFA</sequence>
<accession>A0A2N5N676</accession>
<dbReference type="EMBL" id="NFEZ01000004">
    <property type="protein sequence ID" value="PLT45822.1"/>
    <property type="molecule type" value="Genomic_DNA"/>
</dbReference>
<dbReference type="Proteomes" id="UP000234789">
    <property type="component" value="Unassembled WGS sequence"/>
</dbReference>
<gene>
    <name evidence="1" type="ORF">B8V81_4253</name>
</gene>
<dbReference type="AlphaFoldDB" id="A0A2N5N676"/>
<keyword evidence="2" id="KW-1185">Reference proteome</keyword>
<reference evidence="1 2" key="1">
    <citation type="submission" date="2017-05" db="EMBL/GenBank/DDBJ databases">
        <title>Functional genome analysis of Paenibacillus pasadenensis strain R16: insights on endophytic life style and antifungal activity.</title>
        <authorList>
            <person name="Passera A."/>
            <person name="Marcolungo L."/>
            <person name="Casati P."/>
            <person name="Brasca M."/>
            <person name="Quaglino F."/>
            <person name="Delledonne M."/>
        </authorList>
    </citation>
    <scope>NUCLEOTIDE SEQUENCE [LARGE SCALE GENOMIC DNA]</scope>
    <source>
        <strain evidence="1 2">R16</strain>
    </source>
</reference>
<comment type="caution">
    <text evidence="1">The sequence shown here is derived from an EMBL/GenBank/DDBJ whole genome shotgun (WGS) entry which is preliminary data.</text>
</comment>
<organism evidence="1 2">
    <name type="scientific">Paenibacillus pasadenensis</name>
    <dbReference type="NCBI Taxonomy" id="217090"/>
    <lineage>
        <taxon>Bacteria</taxon>
        <taxon>Bacillati</taxon>
        <taxon>Bacillota</taxon>
        <taxon>Bacilli</taxon>
        <taxon>Bacillales</taxon>
        <taxon>Paenibacillaceae</taxon>
        <taxon>Paenibacillus</taxon>
    </lineage>
</organism>
<protein>
    <submittedName>
        <fullName evidence="1">Uncharacterized protein</fullName>
    </submittedName>
</protein>
<evidence type="ECO:0000313" key="1">
    <source>
        <dbReference type="EMBL" id="PLT45822.1"/>
    </source>
</evidence>
<proteinExistence type="predicted"/>
<evidence type="ECO:0000313" key="2">
    <source>
        <dbReference type="Proteomes" id="UP000234789"/>
    </source>
</evidence>